<dbReference type="STRING" id="930991.A0A0D0EBG1"/>
<dbReference type="InterPro" id="IPR035969">
    <property type="entry name" value="Rab-GAP_TBC_sf"/>
</dbReference>
<dbReference type="GO" id="GO:0005096">
    <property type="term" value="F:GTPase activator activity"/>
    <property type="evidence" value="ECO:0007669"/>
    <property type="project" value="TreeGrafter"/>
</dbReference>
<dbReference type="InterPro" id="IPR000195">
    <property type="entry name" value="Rab-GAP-TBC_dom"/>
</dbReference>
<reference evidence="4" key="2">
    <citation type="submission" date="2015-01" db="EMBL/GenBank/DDBJ databases">
        <title>Evolutionary Origins and Diversification of the Mycorrhizal Mutualists.</title>
        <authorList>
            <consortium name="DOE Joint Genome Institute"/>
            <consortium name="Mycorrhizal Genomics Consortium"/>
            <person name="Kohler A."/>
            <person name="Kuo A."/>
            <person name="Nagy L.G."/>
            <person name="Floudas D."/>
            <person name="Copeland A."/>
            <person name="Barry K.W."/>
            <person name="Cichocki N."/>
            <person name="Veneault-Fourrey C."/>
            <person name="LaButti K."/>
            <person name="Lindquist E.A."/>
            <person name="Lipzen A."/>
            <person name="Lundell T."/>
            <person name="Morin E."/>
            <person name="Murat C."/>
            <person name="Riley R."/>
            <person name="Ohm R."/>
            <person name="Sun H."/>
            <person name="Tunlid A."/>
            <person name="Henrissat B."/>
            <person name="Grigoriev I.V."/>
            <person name="Hibbett D.S."/>
            <person name="Martin F."/>
        </authorList>
    </citation>
    <scope>NUCLEOTIDE SEQUENCE [LARGE SCALE GENOMIC DNA]</scope>
    <source>
        <strain evidence="4">Ve08.2h10</strain>
    </source>
</reference>
<dbReference type="Gene3D" id="1.10.8.270">
    <property type="entry name" value="putative rabgap domain of human tbc1 domain family member 14 like domains"/>
    <property type="match status" value="1"/>
</dbReference>
<dbReference type="PANTHER" id="PTHR47219">
    <property type="entry name" value="RAB GTPASE-ACTIVATING PROTEIN 1-LIKE"/>
    <property type="match status" value="1"/>
</dbReference>
<dbReference type="PANTHER" id="PTHR47219:SF15">
    <property type="entry name" value="TBC1 DOMAIN FAMILY MEMBER 12 ISOFORM X1"/>
    <property type="match status" value="1"/>
</dbReference>
<dbReference type="InParanoid" id="A0A0D0EBG1"/>
<sequence>MSASQTTLERQAGKGIQTGFSLDGDFSDGDDQDEVLEFSSAAIRKHLAEQQHWNSKQSHDEDQATESSELNEHDTSVSTFYLDGSACDSKSDSASASHVSQPHTPIELDLPHDLSDISLSEDPEHQEKFYHHTDISDEEDSVTEEPAYHTVHIDVSELAPSRVTTENGNIAALSGENSQSSDVHGGDEPAVSKRMSPVSELPTIPPSLSLPIASVSAPSPHSHKSSRPTRPTMFQKVMSKTRPHFLPPKSQKEDRKHLADWETMMKQSRVAEEKRRKALQERRLARELTIEQSIHVWEKMILPDWRVVHRDPGLRQLWWNGIPTKLRASMWERATGNALALGKDNYSSCLSRAKRALSSGVFPSETLQAIEEDISITLPTLHIFHPETGPLYQDLKDMLCAWVVSRADEGLGYTRGISRIAAMILVNMSAPQGFVVMRNLLERHCMRSFYGGTNTKEDVEAYYRIFDTLLADSMPKIYFNFKQHQISPAVYLPDWLGPLFLDHLPFEACARIWDVVLLEGDSFLFRAALAILAILEPRLFFPERQELLDLLKGENKAAIEVARRDDVALDGAKYEIYGLDEETLWERIDSMEDWWRETTWRRLTQRELPDL</sequence>
<dbReference type="PROSITE" id="PS50086">
    <property type="entry name" value="TBC_RABGAP"/>
    <property type="match status" value="1"/>
</dbReference>
<dbReference type="GO" id="GO:0031267">
    <property type="term" value="F:small GTPase binding"/>
    <property type="evidence" value="ECO:0007669"/>
    <property type="project" value="TreeGrafter"/>
</dbReference>
<dbReference type="AlphaFoldDB" id="A0A0D0EBG1"/>
<dbReference type="OrthoDB" id="289721at2759"/>
<dbReference type="SMART" id="SM00164">
    <property type="entry name" value="TBC"/>
    <property type="match status" value="1"/>
</dbReference>
<dbReference type="HOGENOM" id="CLU_027881_1_0_1"/>
<reference evidence="3 4" key="1">
    <citation type="submission" date="2014-04" db="EMBL/GenBank/DDBJ databases">
        <authorList>
            <consortium name="DOE Joint Genome Institute"/>
            <person name="Kuo A."/>
            <person name="Kohler A."/>
            <person name="Jargeat P."/>
            <person name="Nagy L.G."/>
            <person name="Floudas D."/>
            <person name="Copeland A."/>
            <person name="Barry K.W."/>
            <person name="Cichocki N."/>
            <person name="Veneault-Fourrey C."/>
            <person name="LaButti K."/>
            <person name="Lindquist E.A."/>
            <person name="Lipzen A."/>
            <person name="Lundell T."/>
            <person name="Morin E."/>
            <person name="Murat C."/>
            <person name="Sun H."/>
            <person name="Tunlid A."/>
            <person name="Henrissat B."/>
            <person name="Grigoriev I.V."/>
            <person name="Hibbett D.S."/>
            <person name="Martin F."/>
            <person name="Nordberg H.P."/>
            <person name="Cantor M.N."/>
            <person name="Hua S.X."/>
        </authorList>
    </citation>
    <scope>NUCLEOTIDE SEQUENCE [LARGE SCALE GENOMIC DNA]</scope>
    <source>
        <strain evidence="3 4">Ve08.2h10</strain>
    </source>
</reference>
<gene>
    <name evidence="3" type="ORF">PAXRUDRAFT_824821</name>
</gene>
<feature type="compositionally biased region" description="Low complexity" evidence="1">
    <location>
        <begin position="83"/>
        <end position="100"/>
    </location>
</feature>
<name>A0A0D0EBG1_9AGAM</name>
<proteinExistence type="predicted"/>
<dbReference type="Pfam" id="PF00566">
    <property type="entry name" value="RabGAP-TBC"/>
    <property type="match status" value="1"/>
</dbReference>
<keyword evidence="4" id="KW-1185">Reference proteome</keyword>
<feature type="compositionally biased region" description="Low complexity" evidence="1">
    <location>
        <begin position="199"/>
        <end position="220"/>
    </location>
</feature>
<dbReference type="Gene3D" id="1.10.472.80">
    <property type="entry name" value="Ypt/Rab-GAP domain of gyp1p, domain 3"/>
    <property type="match status" value="1"/>
</dbReference>
<dbReference type="Proteomes" id="UP000054538">
    <property type="component" value="Unassembled WGS sequence"/>
</dbReference>
<evidence type="ECO:0000259" key="2">
    <source>
        <dbReference type="PROSITE" id="PS50086"/>
    </source>
</evidence>
<evidence type="ECO:0000313" key="4">
    <source>
        <dbReference type="Proteomes" id="UP000054538"/>
    </source>
</evidence>
<dbReference type="InterPro" id="IPR050302">
    <property type="entry name" value="Rab_GAP_TBC_domain"/>
</dbReference>
<organism evidence="3 4">
    <name type="scientific">Paxillus rubicundulus Ve08.2h10</name>
    <dbReference type="NCBI Taxonomy" id="930991"/>
    <lineage>
        <taxon>Eukaryota</taxon>
        <taxon>Fungi</taxon>
        <taxon>Dikarya</taxon>
        <taxon>Basidiomycota</taxon>
        <taxon>Agaricomycotina</taxon>
        <taxon>Agaricomycetes</taxon>
        <taxon>Agaricomycetidae</taxon>
        <taxon>Boletales</taxon>
        <taxon>Paxilineae</taxon>
        <taxon>Paxillaceae</taxon>
        <taxon>Paxillus</taxon>
    </lineage>
</organism>
<evidence type="ECO:0000313" key="3">
    <source>
        <dbReference type="EMBL" id="KIK97560.1"/>
    </source>
</evidence>
<dbReference type="SUPFAM" id="SSF47923">
    <property type="entry name" value="Ypt/Rab-GAP domain of gyp1p"/>
    <property type="match status" value="2"/>
</dbReference>
<dbReference type="Gene3D" id="1.10.10.750">
    <property type="entry name" value="Ypt/Rab-GAP domain of gyp1p, domain 1"/>
    <property type="match status" value="1"/>
</dbReference>
<feature type="domain" description="Rab-GAP TBC" evidence="2">
    <location>
        <begin position="321"/>
        <end position="520"/>
    </location>
</feature>
<accession>A0A0D0EBG1</accession>
<feature type="region of interest" description="Disordered" evidence="1">
    <location>
        <begin position="173"/>
        <end position="230"/>
    </location>
</feature>
<feature type="compositionally biased region" description="Acidic residues" evidence="1">
    <location>
        <begin position="25"/>
        <end position="36"/>
    </location>
</feature>
<feature type="compositionally biased region" description="Basic and acidic residues" evidence="1">
    <location>
        <begin position="122"/>
        <end position="135"/>
    </location>
</feature>
<dbReference type="EMBL" id="KN824930">
    <property type="protein sequence ID" value="KIK97560.1"/>
    <property type="molecule type" value="Genomic_DNA"/>
</dbReference>
<protein>
    <recommendedName>
        <fullName evidence="2">Rab-GAP TBC domain-containing protein</fullName>
    </recommendedName>
</protein>
<feature type="region of interest" description="Disordered" evidence="1">
    <location>
        <begin position="1"/>
        <end position="139"/>
    </location>
</feature>
<evidence type="ECO:0000256" key="1">
    <source>
        <dbReference type="SAM" id="MobiDB-lite"/>
    </source>
</evidence>